<dbReference type="SUPFAM" id="SSF50156">
    <property type="entry name" value="PDZ domain-like"/>
    <property type="match status" value="1"/>
</dbReference>
<dbReference type="CDD" id="cd05483">
    <property type="entry name" value="retropepsin_like_bacteria"/>
    <property type="match status" value="1"/>
</dbReference>
<dbReference type="InterPro" id="IPR021109">
    <property type="entry name" value="Peptidase_aspartic_dom_sf"/>
</dbReference>
<dbReference type="Pfam" id="PF13650">
    <property type="entry name" value="Asp_protease_2"/>
    <property type="match status" value="1"/>
</dbReference>
<dbReference type="GO" id="GO:0006508">
    <property type="term" value="P:proteolysis"/>
    <property type="evidence" value="ECO:0007669"/>
    <property type="project" value="UniProtKB-KW"/>
</dbReference>
<dbReference type="SMART" id="SM00228">
    <property type="entry name" value="PDZ"/>
    <property type="match status" value="1"/>
</dbReference>
<evidence type="ECO:0000313" key="3">
    <source>
        <dbReference type="Proteomes" id="UP000256980"/>
    </source>
</evidence>
<dbReference type="SUPFAM" id="SSF50630">
    <property type="entry name" value="Acid proteases"/>
    <property type="match status" value="1"/>
</dbReference>
<dbReference type="InterPro" id="IPR036034">
    <property type="entry name" value="PDZ_sf"/>
</dbReference>
<evidence type="ECO:0000313" key="2">
    <source>
        <dbReference type="EMBL" id="RED42933.1"/>
    </source>
</evidence>
<evidence type="ECO:0000259" key="1">
    <source>
        <dbReference type="PROSITE" id="PS50106"/>
    </source>
</evidence>
<dbReference type="GO" id="GO:0008233">
    <property type="term" value="F:peptidase activity"/>
    <property type="evidence" value="ECO:0007669"/>
    <property type="project" value="UniProtKB-KW"/>
</dbReference>
<dbReference type="Proteomes" id="UP000256980">
    <property type="component" value="Unassembled WGS sequence"/>
</dbReference>
<feature type="domain" description="PDZ" evidence="1">
    <location>
        <begin position="303"/>
        <end position="364"/>
    </location>
</feature>
<keyword evidence="2" id="KW-0378">Hydrolase</keyword>
<dbReference type="PROSITE" id="PS51257">
    <property type="entry name" value="PROKAR_LIPOPROTEIN"/>
    <property type="match status" value="1"/>
</dbReference>
<dbReference type="RefSeq" id="WP_181897647.1">
    <property type="nucleotide sequence ID" value="NZ_QRDV01000007.1"/>
</dbReference>
<dbReference type="EMBL" id="QRDV01000007">
    <property type="protein sequence ID" value="RED42933.1"/>
    <property type="molecule type" value="Genomic_DNA"/>
</dbReference>
<dbReference type="InterPro" id="IPR034122">
    <property type="entry name" value="Retropepsin-like_bacterial"/>
</dbReference>
<comment type="caution">
    <text evidence="2">The sequence shown here is derived from an EMBL/GenBank/DDBJ whole genome shotgun (WGS) entry which is preliminary data.</text>
</comment>
<sequence length="401" mass="45037">MKLNQLFYSIITLLVLLMSCAGSKIDKVLEQGNVLQENFKTTIPFTYVSGWIVLEVEIQGKAHNFILDTGSSNLITKEFAEELNSKVLGAEDIEDINDTANSTEYTRLSNIKIGNVDFKNTIAGIVDLNKITEIGCVKIDGFIGSNLMRRAVWDFDFQNQLITIANDESKLDIPSETIDSKMYIGTAGIPAVTVKINGQKVLNNTVDFGNGGTNLLRGDYFVKQRDANLITRYVRGTQKAFGGFGRTQDKTFYQTNIDELKIGNHTVNNIHARVKSGAGNNLGLAFFKNYRVILNWNKKKLRLIEITKAGNDSYKSYGFSTLFENEGIYVNRIVEMSSASQFLKQEDKIVRIDDTSYANITEEDYCGFYRDGYDNGTDTVSITVTREGKEFTFQLIKTELL</sequence>
<dbReference type="PROSITE" id="PS50106">
    <property type="entry name" value="PDZ"/>
    <property type="match status" value="1"/>
</dbReference>
<keyword evidence="2" id="KW-0645">Protease</keyword>
<name>A0A3D9H0A0_9FLAO</name>
<dbReference type="Gene3D" id="2.40.70.10">
    <property type="entry name" value="Acid Proteases"/>
    <property type="match status" value="2"/>
</dbReference>
<dbReference type="AlphaFoldDB" id="A0A3D9H0A0"/>
<accession>A0A3D9H0A0</accession>
<dbReference type="InterPro" id="IPR001478">
    <property type="entry name" value="PDZ"/>
</dbReference>
<proteinExistence type="predicted"/>
<reference evidence="2 3" key="1">
    <citation type="submission" date="2018-07" db="EMBL/GenBank/DDBJ databases">
        <title>Genomic Encyclopedia of Type Strains, Phase III (KMG-III): the genomes of soil and plant-associated and newly described type strains.</title>
        <authorList>
            <person name="Whitman W."/>
        </authorList>
    </citation>
    <scope>NUCLEOTIDE SEQUENCE [LARGE SCALE GENOMIC DNA]</scope>
    <source>
        <strain evidence="2 3">CECT 7946</strain>
    </source>
</reference>
<protein>
    <submittedName>
        <fullName evidence="2">Aspartyl protease</fullName>
    </submittedName>
</protein>
<organism evidence="2 3">
    <name type="scientific">Winogradskyella eximia</name>
    <dbReference type="NCBI Taxonomy" id="262006"/>
    <lineage>
        <taxon>Bacteria</taxon>
        <taxon>Pseudomonadati</taxon>
        <taxon>Bacteroidota</taxon>
        <taxon>Flavobacteriia</taxon>
        <taxon>Flavobacteriales</taxon>
        <taxon>Flavobacteriaceae</taxon>
        <taxon>Winogradskyella</taxon>
    </lineage>
</organism>
<gene>
    <name evidence="2" type="ORF">DFQ10_107120</name>
</gene>
<keyword evidence="3" id="KW-1185">Reference proteome</keyword>
<dbReference type="Gene3D" id="2.30.42.10">
    <property type="match status" value="1"/>
</dbReference>